<evidence type="ECO:0000313" key="5">
    <source>
        <dbReference type="Proteomes" id="UP000054350"/>
    </source>
</evidence>
<keyword evidence="5" id="KW-1185">Reference proteome</keyword>
<dbReference type="InterPro" id="IPR012677">
    <property type="entry name" value="Nucleotide-bd_a/b_plait_sf"/>
</dbReference>
<dbReference type="OrthoDB" id="5390at2759"/>
<dbReference type="InterPro" id="IPR040446">
    <property type="entry name" value="RRP7"/>
</dbReference>
<evidence type="ECO:0008006" key="6">
    <source>
        <dbReference type="Google" id="ProtNLM"/>
    </source>
</evidence>
<dbReference type="eggNOG" id="KOG4008">
    <property type="taxonomic scope" value="Eukaryota"/>
</dbReference>
<accession>A0A0L0RVF6</accession>
<dbReference type="InterPro" id="IPR040447">
    <property type="entry name" value="RRM_Rrp7"/>
</dbReference>
<dbReference type="EMBL" id="GG745328">
    <property type="protein sequence ID" value="KNE54051.1"/>
    <property type="molecule type" value="Genomic_DNA"/>
</dbReference>
<evidence type="ECO:0000259" key="3">
    <source>
        <dbReference type="Pfam" id="PF17799"/>
    </source>
</evidence>
<dbReference type="Pfam" id="PF17799">
    <property type="entry name" value="RRM_Rrp7"/>
    <property type="match status" value="1"/>
</dbReference>
<dbReference type="STRING" id="578462.A0A0L0RVF6"/>
<dbReference type="Gene3D" id="6.10.250.1770">
    <property type="match status" value="1"/>
</dbReference>
<reference evidence="4 5" key="1">
    <citation type="submission" date="2009-11" db="EMBL/GenBank/DDBJ databases">
        <title>Annotation of Allomyces macrogynus ATCC 38327.</title>
        <authorList>
            <consortium name="The Broad Institute Genome Sequencing Platform"/>
            <person name="Russ C."/>
            <person name="Cuomo C."/>
            <person name="Burger G."/>
            <person name="Gray M.W."/>
            <person name="Holland P.W.H."/>
            <person name="King N."/>
            <person name="Lang F.B.F."/>
            <person name="Roger A.J."/>
            <person name="Ruiz-Trillo I."/>
            <person name="Young S.K."/>
            <person name="Zeng Q."/>
            <person name="Gargeya S."/>
            <person name="Fitzgerald M."/>
            <person name="Haas B."/>
            <person name="Abouelleil A."/>
            <person name="Alvarado L."/>
            <person name="Arachchi H.M."/>
            <person name="Berlin A."/>
            <person name="Chapman S.B."/>
            <person name="Gearin G."/>
            <person name="Goldberg J."/>
            <person name="Griggs A."/>
            <person name="Gujja S."/>
            <person name="Hansen M."/>
            <person name="Heiman D."/>
            <person name="Howarth C."/>
            <person name="Larimer J."/>
            <person name="Lui A."/>
            <person name="MacDonald P.J.P."/>
            <person name="McCowen C."/>
            <person name="Montmayeur A."/>
            <person name="Murphy C."/>
            <person name="Neiman D."/>
            <person name="Pearson M."/>
            <person name="Priest M."/>
            <person name="Roberts A."/>
            <person name="Saif S."/>
            <person name="Shea T."/>
            <person name="Sisk P."/>
            <person name="Stolte C."/>
            <person name="Sykes S."/>
            <person name="Wortman J."/>
            <person name="Nusbaum C."/>
            <person name="Birren B."/>
        </authorList>
    </citation>
    <scope>NUCLEOTIDE SEQUENCE [LARGE SCALE GENOMIC DNA]</scope>
    <source>
        <strain evidence="4 5">ATCC 38327</strain>
    </source>
</reference>
<dbReference type="AlphaFoldDB" id="A0A0L0RVF6"/>
<dbReference type="Gene3D" id="3.30.70.330">
    <property type="match status" value="1"/>
</dbReference>
<evidence type="ECO:0000313" key="4">
    <source>
        <dbReference type="EMBL" id="KNE54051.1"/>
    </source>
</evidence>
<protein>
    <recommendedName>
        <fullName evidence="6">RRM domain-containing protein</fullName>
    </recommendedName>
</protein>
<feature type="domain" description="Rrp7 RRM-like N-terminal" evidence="3">
    <location>
        <begin position="45"/>
        <end position="124"/>
    </location>
</feature>
<dbReference type="Pfam" id="PF12923">
    <property type="entry name" value="RRP7"/>
    <property type="match status" value="1"/>
</dbReference>
<dbReference type="GO" id="GO:0034456">
    <property type="term" value="C:UTP-C complex"/>
    <property type="evidence" value="ECO:0007669"/>
    <property type="project" value="TreeGrafter"/>
</dbReference>
<dbReference type="PANTHER" id="PTHR13191:SF0">
    <property type="entry name" value="RIBOSOMAL RNA-PROCESSING PROTEIN 7 HOMOLOG A-RELATED"/>
    <property type="match status" value="1"/>
</dbReference>
<comment type="similarity">
    <text evidence="1">Belongs to the RRP7 family.</text>
</comment>
<dbReference type="VEuPathDB" id="FungiDB:AMAG_00054"/>
<proteinExistence type="inferred from homology"/>
<feature type="domain" description="Ribosomal RNA-processing protein 7 C-terminal" evidence="2">
    <location>
        <begin position="179"/>
        <end position="283"/>
    </location>
</feature>
<reference evidence="5" key="2">
    <citation type="submission" date="2009-11" db="EMBL/GenBank/DDBJ databases">
        <title>The Genome Sequence of Allomyces macrogynus strain ATCC 38327.</title>
        <authorList>
            <consortium name="The Broad Institute Genome Sequencing Platform"/>
            <person name="Russ C."/>
            <person name="Cuomo C."/>
            <person name="Shea T."/>
            <person name="Young S.K."/>
            <person name="Zeng Q."/>
            <person name="Koehrsen M."/>
            <person name="Haas B."/>
            <person name="Borodovsky M."/>
            <person name="Guigo R."/>
            <person name="Alvarado L."/>
            <person name="Berlin A."/>
            <person name="Borenstein D."/>
            <person name="Chen Z."/>
            <person name="Engels R."/>
            <person name="Freedman E."/>
            <person name="Gellesch M."/>
            <person name="Goldberg J."/>
            <person name="Griggs A."/>
            <person name="Gujja S."/>
            <person name="Heiman D."/>
            <person name="Hepburn T."/>
            <person name="Howarth C."/>
            <person name="Jen D."/>
            <person name="Larson L."/>
            <person name="Lewis B."/>
            <person name="Mehta T."/>
            <person name="Park D."/>
            <person name="Pearson M."/>
            <person name="Roberts A."/>
            <person name="Saif S."/>
            <person name="Shenoy N."/>
            <person name="Sisk P."/>
            <person name="Stolte C."/>
            <person name="Sykes S."/>
            <person name="Walk T."/>
            <person name="White J."/>
            <person name="Yandava C."/>
            <person name="Burger G."/>
            <person name="Gray M.W."/>
            <person name="Holland P.W.H."/>
            <person name="King N."/>
            <person name="Lang F.B.F."/>
            <person name="Roger A.J."/>
            <person name="Ruiz-Trillo I."/>
            <person name="Lander E."/>
            <person name="Nusbaum C."/>
        </authorList>
    </citation>
    <scope>NUCLEOTIDE SEQUENCE [LARGE SCALE GENOMIC DNA]</scope>
    <source>
        <strain evidence="5">ATCC 38327</strain>
    </source>
</reference>
<dbReference type="SUPFAM" id="SSF54928">
    <property type="entry name" value="RNA-binding domain, RBD"/>
    <property type="match status" value="1"/>
</dbReference>
<evidence type="ECO:0000256" key="1">
    <source>
        <dbReference type="ARBA" id="ARBA00006110"/>
    </source>
</evidence>
<sequence>MTSKMPAPALSTATLLPNGFYALTLPPLMRKGKGKVFLADNDEPLSEHAHQLFFRPHDARVTNDLLPADRTVFVYNLPLDATAAQLKTLFQPAGKVESVIIGHVGPATTKEEIDARMSTLADPTTAAPHRPAEVAYVIYKKVTALPQLPKIVNAKNWAVKAAMPMGLARYKAQFDATHATNHAALEERAKEVIAEYDARKAEEDRAMRTKTVDEDGFILVTRKRGARVEAAQNVKPKEHELKDFYRFQMREEKRSRLLELREKFAQDKKKIEELKQSRRFKPY</sequence>
<name>A0A0L0RVF6_ALLM3</name>
<dbReference type="GO" id="GO:0000028">
    <property type="term" value="P:ribosomal small subunit assembly"/>
    <property type="evidence" value="ECO:0007669"/>
    <property type="project" value="TreeGrafter"/>
</dbReference>
<evidence type="ECO:0000259" key="2">
    <source>
        <dbReference type="Pfam" id="PF12923"/>
    </source>
</evidence>
<dbReference type="PANTHER" id="PTHR13191">
    <property type="entry name" value="RIBOSOMAL RNA PROCESSING PROTEIN 7-RELATED"/>
    <property type="match status" value="1"/>
</dbReference>
<dbReference type="GO" id="GO:0032545">
    <property type="term" value="C:CURI complex"/>
    <property type="evidence" value="ECO:0007669"/>
    <property type="project" value="TreeGrafter"/>
</dbReference>
<dbReference type="InterPro" id="IPR035979">
    <property type="entry name" value="RBD_domain_sf"/>
</dbReference>
<dbReference type="InterPro" id="IPR024326">
    <property type="entry name" value="RRP7_C"/>
</dbReference>
<dbReference type="GO" id="GO:0003676">
    <property type="term" value="F:nucleic acid binding"/>
    <property type="evidence" value="ECO:0007669"/>
    <property type="project" value="InterPro"/>
</dbReference>
<organism evidence="4 5">
    <name type="scientific">Allomyces macrogynus (strain ATCC 38327)</name>
    <name type="common">Allomyces javanicus var. macrogynus</name>
    <dbReference type="NCBI Taxonomy" id="578462"/>
    <lineage>
        <taxon>Eukaryota</taxon>
        <taxon>Fungi</taxon>
        <taxon>Fungi incertae sedis</taxon>
        <taxon>Blastocladiomycota</taxon>
        <taxon>Blastocladiomycetes</taxon>
        <taxon>Blastocladiales</taxon>
        <taxon>Blastocladiaceae</taxon>
        <taxon>Allomyces</taxon>
    </lineage>
</organism>
<gene>
    <name evidence="4" type="ORF">AMAG_00054</name>
</gene>
<dbReference type="Proteomes" id="UP000054350">
    <property type="component" value="Unassembled WGS sequence"/>
</dbReference>
<dbReference type="GO" id="GO:0006364">
    <property type="term" value="P:rRNA processing"/>
    <property type="evidence" value="ECO:0007669"/>
    <property type="project" value="TreeGrafter"/>
</dbReference>